<evidence type="ECO:0000313" key="2">
    <source>
        <dbReference type="Proteomes" id="UP000324800"/>
    </source>
</evidence>
<proteinExistence type="predicted"/>
<accession>A0A5J4WUZ0</accession>
<dbReference type="Proteomes" id="UP000324800">
    <property type="component" value="Unassembled WGS sequence"/>
</dbReference>
<organism evidence="1 2">
    <name type="scientific">Streblomastix strix</name>
    <dbReference type="NCBI Taxonomy" id="222440"/>
    <lineage>
        <taxon>Eukaryota</taxon>
        <taxon>Metamonada</taxon>
        <taxon>Preaxostyla</taxon>
        <taxon>Oxymonadida</taxon>
        <taxon>Streblomastigidae</taxon>
        <taxon>Streblomastix</taxon>
    </lineage>
</organism>
<sequence>MLLILTVQQLLTSQVHFWISDLRCLFFFIRGPDFHFHCIELLSQKFEDSESLLHDPTEYHWASVPPKWESNVRESLAFKSESEIFLQFFRHFHVMIGLLDVQLCSKVAQLDRFHYCAHVLHREVHRL</sequence>
<comment type="caution">
    <text evidence="1">The sequence shown here is derived from an EMBL/GenBank/DDBJ whole genome shotgun (WGS) entry which is preliminary data.</text>
</comment>
<evidence type="ECO:0000313" key="1">
    <source>
        <dbReference type="EMBL" id="KAA6398386.1"/>
    </source>
</evidence>
<protein>
    <submittedName>
        <fullName evidence="1">Uncharacterized protein</fullName>
    </submittedName>
</protein>
<gene>
    <name evidence="1" type="ORF">EZS28_006085</name>
</gene>
<dbReference type="EMBL" id="SNRW01000968">
    <property type="protein sequence ID" value="KAA6398386.1"/>
    <property type="molecule type" value="Genomic_DNA"/>
</dbReference>
<reference evidence="1 2" key="1">
    <citation type="submission" date="2019-03" db="EMBL/GenBank/DDBJ databases">
        <title>Single cell metagenomics reveals metabolic interactions within the superorganism composed of flagellate Streblomastix strix and complex community of Bacteroidetes bacteria on its surface.</title>
        <authorList>
            <person name="Treitli S.C."/>
            <person name="Kolisko M."/>
            <person name="Husnik F."/>
            <person name="Keeling P."/>
            <person name="Hampl V."/>
        </authorList>
    </citation>
    <scope>NUCLEOTIDE SEQUENCE [LARGE SCALE GENOMIC DNA]</scope>
    <source>
        <strain evidence="1">ST1C</strain>
    </source>
</reference>
<dbReference type="AlphaFoldDB" id="A0A5J4WUZ0"/>
<name>A0A5J4WUZ0_9EUKA</name>